<comment type="caution">
    <text evidence="1">The sequence shown here is derived from an EMBL/GenBank/DDBJ whole genome shotgun (WGS) entry which is preliminary data.</text>
</comment>
<reference evidence="1 2" key="1">
    <citation type="journal article" date="2018" name="Microb. Genom.">
        <title>Expanding an expanded genome: long-read sequencing of Trypanosoma cruzi.</title>
        <authorList>
            <person name="Berna L."/>
            <person name="Rodriguez M."/>
            <person name="Chiribao M.L."/>
            <person name="Parodi-Talice A."/>
            <person name="Pita S."/>
            <person name="Rijo G."/>
            <person name="Alvarez-Valin F."/>
            <person name="Robello C."/>
        </authorList>
    </citation>
    <scope>NUCLEOTIDE SEQUENCE [LARGE SCALE GENOMIC DNA]</scope>
    <source>
        <strain evidence="1 2">Dm28c</strain>
    </source>
</reference>
<dbReference type="AlphaFoldDB" id="A0A2V2VUT0"/>
<dbReference type="VEuPathDB" id="TriTrypDB:BCY84_20622"/>
<dbReference type="EMBL" id="PRFA01000007">
    <property type="protein sequence ID" value="PWV00180.1"/>
    <property type="molecule type" value="Genomic_DNA"/>
</dbReference>
<dbReference type="VEuPathDB" id="TriTrypDB:Tc_MARK_6329"/>
<accession>A0A2V2VUT0</accession>
<dbReference type="VEuPathDB" id="TriTrypDB:TCSYLVIO_003796"/>
<proteinExistence type="predicted"/>
<dbReference type="VEuPathDB" id="TriTrypDB:TcCLB.504057.45"/>
<evidence type="ECO:0000313" key="2">
    <source>
        <dbReference type="Proteomes" id="UP000246121"/>
    </source>
</evidence>
<organism evidence="1 2">
    <name type="scientific">Trypanosoma cruzi</name>
    <dbReference type="NCBI Taxonomy" id="5693"/>
    <lineage>
        <taxon>Eukaryota</taxon>
        <taxon>Discoba</taxon>
        <taxon>Euglenozoa</taxon>
        <taxon>Kinetoplastea</taxon>
        <taxon>Metakinetoplastina</taxon>
        <taxon>Trypanosomatida</taxon>
        <taxon>Trypanosomatidae</taxon>
        <taxon>Trypanosoma</taxon>
        <taxon>Schizotrypanum</taxon>
    </lineage>
</organism>
<dbReference type="VEuPathDB" id="TriTrypDB:TcCL_ESM11185"/>
<gene>
    <name evidence="1" type="ORF">C4B63_7g273</name>
</gene>
<dbReference type="VEuPathDB" id="TriTrypDB:C3747_29g128"/>
<dbReference type="Proteomes" id="UP000246121">
    <property type="component" value="Unassembled WGS sequence"/>
</dbReference>
<dbReference type="VEuPathDB" id="TriTrypDB:TcBrA4_0124550"/>
<dbReference type="VEuPathDB" id="TriTrypDB:TcG_02680"/>
<name>A0A2V2VUT0_TRYCR</name>
<dbReference type="VEuPathDB" id="TriTrypDB:ECC02_002548"/>
<evidence type="ECO:0000313" key="1">
    <source>
        <dbReference type="EMBL" id="PWV00180.1"/>
    </source>
</evidence>
<sequence length="259" mass="28670">MELRCFLVHCSNPSFGTSYVDIPPPSSCGSERHHGAVKYLGRHSPELYWRLGNNPRYSRRMMSLWVENASPEEIPLTARVHPHVAQRLVLKCIGKNAITVSRRTAGGNFGNLQAGENRILLRCNESVTLRVGDKVGVAHLVWMQVVLALVSVNCAVKAPVLLQQEEGNDAQYFSACRTLCPRLQDPPLPPVVHVNVAWMKLPSAIRAALAISVWERQLAADSGAVATAALTSLRPKLLLLRPKLGTGWKRLQRSATHRR</sequence>
<protein>
    <submittedName>
        <fullName evidence="1">Uncharacterized protein</fullName>
    </submittedName>
</protein>
<dbReference type="VEuPathDB" id="TriTrypDB:TCDM_02810"/>
<dbReference type="VEuPathDB" id="TriTrypDB:C4B63_7g273"/>